<feature type="transmembrane region" description="Helical" evidence="1">
    <location>
        <begin position="146"/>
        <end position="168"/>
    </location>
</feature>
<feature type="transmembrane region" description="Helical" evidence="1">
    <location>
        <begin position="20"/>
        <end position="37"/>
    </location>
</feature>
<keyword evidence="1" id="KW-1133">Transmembrane helix</keyword>
<accession>A0ABT1S767</accession>
<dbReference type="Proteomes" id="UP001524478">
    <property type="component" value="Unassembled WGS sequence"/>
</dbReference>
<name>A0ABT1S767_9FIRM</name>
<evidence type="ECO:0000313" key="3">
    <source>
        <dbReference type="Proteomes" id="UP001524478"/>
    </source>
</evidence>
<keyword evidence="3" id="KW-1185">Reference proteome</keyword>
<proteinExistence type="predicted"/>
<keyword evidence="1" id="KW-0472">Membrane</keyword>
<dbReference type="EMBL" id="JANGAC010000002">
    <property type="protein sequence ID" value="MCQ4922306.1"/>
    <property type="molecule type" value="Genomic_DNA"/>
</dbReference>
<protein>
    <recommendedName>
        <fullName evidence="4">Fluoroquinolone transport system permease protein</fullName>
    </recommendedName>
</protein>
<sequence length="229" mass="26008">MRVLKALKNDIRYQTKYGFYFLYAFITFIYIILLKAIPTTYKHTVSSIIILSDPAMLGFFFIGGIWLLEKEEGLHSFWSISPLQPIEYISSKIISLGVISTLAALSIIFFGINSTANILLMTFSVFIGSCIFTLVGLYFASFAKTVNHYMVICVPAQVILMLPAFMTAFRLGNPLFNLIPSTALWNLIYYCISGTGKVFYNFTVLIIWLCVFLLITLSRINLIFKGCRR</sequence>
<feature type="transmembrane region" description="Helical" evidence="1">
    <location>
        <begin position="49"/>
        <end position="68"/>
    </location>
</feature>
<dbReference type="RefSeq" id="WP_256310586.1">
    <property type="nucleotide sequence ID" value="NZ_JANGAC010000002.1"/>
</dbReference>
<feature type="transmembrane region" description="Helical" evidence="1">
    <location>
        <begin position="198"/>
        <end position="224"/>
    </location>
</feature>
<reference evidence="2 3" key="1">
    <citation type="submission" date="2022-06" db="EMBL/GenBank/DDBJ databases">
        <title>Isolation of gut microbiota from human fecal samples.</title>
        <authorList>
            <person name="Pamer E.G."/>
            <person name="Barat B."/>
            <person name="Waligurski E."/>
            <person name="Medina S."/>
            <person name="Paddock L."/>
            <person name="Mostad J."/>
        </authorList>
    </citation>
    <scope>NUCLEOTIDE SEQUENCE [LARGE SCALE GENOMIC DNA]</scope>
    <source>
        <strain evidence="2 3">DFI.7.95</strain>
    </source>
</reference>
<organism evidence="2 3">
    <name type="scientific">Tissierella carlieri</name>
    <dbReference type="NCBI Taxonomy" id="689904"/>
    <lineage>
        <taxon>Bacteria</taxon>
        <taxon>Bacillati</taxon>
        <taxon>Bacillota</taxon>
        <taxon>Tissierellia</taxon>
        <taxon>Tissierellales</taxon>
        <taxon>Tissierellaceae</taxon>
        <taxon>Tissierella</taxon>
    </lineage>
</organism>
<feature type="transmembrane region" description="Helical" evidence="1">
    <location>
        <begin position="118"/>
        <end position="140"/>
    </location>
</feature>
<dbReference type="InterPro" id="IPR056926">
    <property type="entry name" value="FLQE3_permease"/>
</dbReference>
<comment type="caution">
    <text evidence="2">The sequence shown here is derived from an EMBL/GenBank/DDBJ whole genome shotgun (WGS) entry which is preliminary data.</text>
</comment>
<evidence type="ECO:0008006" key="4">
    <source>
        <dbReference type="Google" id="ProtNLM"/>
    </source>
</evidence>
<gene>
    <name evidence="2" type="ORF">NE686_04360</name>
</gene>
<evidence type="ECO:0000256" key="1">
    <source>
        <dbReference type="SAM" id="Phobius"/>
    </source>
</evidence>
<feature type="transmembrane region" description="Helical" evidence="1">
    <location>
        <begin position="88"/>
        <end position="111"/>
    </location>
</feature>
<dbReference type="Pfam" id="PF24686">
    <property type="entry name" value="FLQE3_permease"/>
    <property type="match status" value="1"/>
</dbReference>
<keyword evidence="1" id="KW-0812">Transmembrane</keyword>
<evidence type="ECO:0000313" key="2">
    <source>
        <dbReference type="EMBL" id="MCQ4922306.1"/>
    </source>
</evidence>